<keyword evidence="5 18" id="KW-0808">Transferase</keyword>
<dbReference type="InterPro" id="IPR036950">
    <property type="entry name" value="PBP_transglycosylase"/>
</dbReference>
<evidence type="ECO:0000256" key="12">
    <source>
        <dbReference type="ARBA" id="ARBA00023251"/>
    </source>
</evidence>
<evidence type="ECO:0000256" key="16">
    <source>
        <dbReference type="SAM" id="Phobius"/>
    </source>
</evidence>
<evidence type="ECO:0000256" key="6">
    <source>
        <dbReference type="ARBA" id="ARBA00022692"/>
    </source>
</evidence>
<keyword evidence="13" id="KW-0961">Cell wall biogenesis/degradation</keyword>
<dbReference type="GO" id="GO:0008360">
    <property type="term" value="P:regulation of cell shape"/>
    <property type="evidence" value="ECO:0007669"/>
    <property type="project" value="UniProtKB-KW"/>
</dbReference>
<dbReference type="EC" id="2.4.99.28" evidence="14"/>
<sequence length="252" mass="27492">MSEGTGSCLTEKASRGLAAIGFVVTLALAASSIPIVHFYQIYWSRLKSLPAAVATYEAHHGGRWTPVSRVSPWLTKALIATEDRTFYSNLGISFEGIGRALLVDLHTHQFTQGGSTLTQQLARDTMLSPVKSFRRKVSEALLALMITRLYSKQEILTLYLNEVYLGAGSYGISEASQRYFGVPPKRLNLPEAALIAGLPQAPSAYDPLVHYQAAKARQLEVLNSMVQDHVISRLLARQAYQAPLPFKGSGGA</sequence>
<comment type="catalytic activity">
    <reaction evidence="15">
        <text>[GlcNAc-(1-&gt;4)-Mur2Ac(oyl-L-Ala-gamma-D-Glu-L-Lys-D-Ala-D-Ala)](n)-di-trans,octa-cis-undecaprenyl diphosphate + beta-D-GlcNAc-(1-&gt;4)-Mur2Ac(oyl-L-Ala-gamma-D-Glu-L-Lys-D-Ala-D-Ala)-di-trans,octa-cis-undecaprenyl diphosphate = [GlcNAc-(1-&gt;4)-Mur2Ac(oyl-L-Ala-gamma-D-Glu-L-Lys-D-Ala-D-Ala)](n+1)-di-trans,octa-cis-undecaprenyl diphosphate + di-trans,octa-cis-undecaprenyl diphosphate + H(+)</text>
        <dbReference type="Rhea" id="RHEA:23708"/>
        <dbReference type="Rhea" id="RHEA-COMP:9602"/>
        <dbReference type="Rhea" id="RHEA-COMP:9603"/>
        <dbReference type="ChEBI" id="CHEBI:15378"/>
        <dbReference type="ChEBI" id="CHEBI:58405"/>
        <dbReference type="ChEBI" id="CHEBI:60033"/>
        <dbReference type="ChEBI" id="CHEBI:78435"/>
        <dbReference type="EC" id="2.4.99.28"/>
    </reaction>
</comment>
<keyword evidence="6 16" id="KW-0812">Transmembrane</keyword>
<reference evidence="18 19" key="1">
    <citation type="journal article" date="2014" name="BMC Genomics">
        <title>Comparison of environmental and isolate Sulfobacillus genomes reveals diverse carbon, sulfur, nitrogen, and hydrogen metabolisms.</title>
        <authorList>
            <person name="Justice N.B."/>
            <person name="Norman A."/>
            <person name="Brown C.T."/>
            <person name="Singh A."/>
            <person name="Thomas B.C."/>
            <person name="Banfield J.F."/>
        </authorList>
    </citation>
    <scope>NUCLEOTIDE SEQUENCE [LARGE SCALE GENOMIC DNA]</scope>
    <source>
        <strain evidence="18">AMDSBA3</strain>
    </source>
</reference>
<dbReference type="InterPro" id="IPR050396">
    <property type="entry name" value="Glycosyltr_51/Transpeptidase"/>
</dbReference>
<evidence type="ECO:0000256" key="10">
    <source>
        <dbReference type="ARBA" id="ARBA00022989"/>
    </source>
</evidence>
<evidence type="ECO:0000256" key="2">
    <source>
        <dbReference type="ARBA" id="ARBA00018638"/>
    </source>
</evidence>
<keyword evidence="4" id="KW-0328">Glycosyltransferase</keyword>
<dbReference type="GO" id="GO:0009252">
    <property type="term" value="P:peptidoglycan biosynthetic process"/>
    <property type="evidence" value="ECO:0007669"/>
    <property type="project" value="UniProtKB-UniPathway"/>
</dbReference>
<evidence type="ECO:0000256" key="5">
    <source>
        <dbReference type="ARBA" id="ARBA00022679"/>
    </source>
</evidence>
<evidence type="ECO:0000256" key="14">
    <source>
        <dbReference type="ARBA" id="ARBA00044770"/>
    </source>
</evidence>
<keyword evidence="10 16" id="KW-1133">Transmembrane helix</keyword>
<dbReference type="InterPro" id="IPR023346">
    <property type="entry name" value="Lysozyme-like_dom_sf"/>
</dbReference>
<keyword evidence="3" id="KW-1003">Cell membrane</keyword>
<keyword evidence="7" id="KW-0133">Cell shape</keyword>
<evidence type="ECO:0000313" key="18">
    <source>
        <dbReference type="EMBL" id="PSR20147.1"/>
    </source>
</evidence>
<dbReference type="GO" id="GO:0008955">
    <property type="term" value="F:peptidoglycan glycosyltransferase activity"/>
    <property type="evidence" value="ECO:0007669"/>
    <property type="project" value="UniProtKB-EC"/>
</dbReference>
<evidence type="ECO:0000256" key="11">
    <source>
        <dbReference type="ARBA" id="ARBA00023136"/>
    </source>
</evidence>
<dbReference type="PANTHER" id="PTHR32282">
    <property type="entry name" value="BINDING PROTEIN TRANSPEPTIDASE, PUTATIVE-RELATED"/>
    <property type="match status" value="1"/>
</dbReference>
<organism evidence="18 19">
    <name type="scientific">Sulfobacillus acidophilus</name>
    <dbReference type="NCBI Taxonomy" id="53633"/>
    <lineage>
        <taxon>Bacteria</taxon>
        <taxon>Bacillati</taxon>
        <taxon>Bacillota</taxon>
        <taxon>Clostridia</taxon>
        <taxon>Eubacteriales</taxon>
        <taxon>Clostridiales Family XVII. Incertae Sedis</taxon>
        <taxon>Sulfobacillus</taxon>
    </lineage>
</organism>
<comment type="caution">
    <text evidence="18">The sequence shown here is derived from an EMBL/GenBank/DDBJ whole genome shotgun (WGS) entry which is preliminary data.</text>
</comment>
<accession>A0A2T2WD35</accession>
<name>A0A2T2WD35_9FIRM</name>
<dbReference type="PANTHER" id="PTHR32282:SF11">
    <property type="entry name" value="PENICILLIN-BINDING PROTEIN 1B"/>
    <property type="match status" value="1"/>
</dbReference>
<dbReference type="GO" id="GO:0046677">
    <property type="term" value="P:response to antibiotic"/>
    <property type="evidence" value="ECO:0007669"/>
    <property type="project" value="UniProtKB-KW"/>
</dbReference>
<evidence type="ECO:0000256" key="9">
    <source>
        <dbReference type="ARBA" id="ARBA00022984"/>
    </source>
</evidence>
<dbReference type="GO" id="GO:0071555">
    <property type="term" value="P:cell wall organization"/>
    <property type="evidence" value="ECO:0007669"/>
    <property type="project" value="UniProtKB-KW"/>
</dbReference>
<evidence type="ECO:0000256" key="15">
    <source>
        <dbReference type="ARBA" id="ARBA00049902"/>
    </source>
</evidence>
<evidence type="ECO:0000256" key="1">
    <source>
        <dbReference type="ARBA" id="ARBA00004401"/>
    </source>
</evidence>
<keyword evidence="11 16" id="KW-0472">Membrane</keyword>
<dbReference type="Proteomes" id="UP000241848">
    <property type="component" value="Unassembled WGS sequence"/>
</dbReference>
<evidence type="ECO:0000256" key="3">
    <source>
        <dbReference type="ARBA" id="ARBA00022475"/>
    </source>
</evidence>
<dbReference type="Gene3D" id="1.10.3810.10">
    <property type="entry name" value="Biosynthetic peptidoglycan transglycosylase-like"/>
    <property type="match status" value="1"/>
</dbReference>
<evidence type="ECO:0000259" key="17">
    <source>
        <dbReference type="Pfam" id="PF00912"/>
    </source>
</evidence>
<feature type="domain" description="Glycosyl transferase family 51" evidence="17">
    <location>
        <begin position="56"/>
        <end position="225"/>
    </location>
</feature>
<gene>
    <name evidence="18" type="ORF">C7B45_16250</name>
</gene>
<keyword evidence="8" id="KW-0735">Signal-anchor</keyword>
<evidence type="ECO:0000256" key="13">
    <source>
        <dbReference type="ARBA" id="ARBA00023316"/>
    </source>
</evidence>
<evidence type="ECO:0000256" key="8">
    <source>
        <dbReference type="ARBA" id="ARBA00022968"/>
    </source>
</evidence>
<protein>
    <recommendedName>
        <fullName evidence="2">Penicillin-binding protein 1A</fullName>
        <ecNumber evidence="14">2.4.99.28</ecNumber>
    </recommendedName>
</protein>
<keyword evidence="12" id="KW-0046">Antibiotic resistance</keyword>
<dbReference type="InterPro" id="IPR001264">
    <property type="entry name" value="Glyco_trans_51"/>
</dbReference>
<evidence type="ECO:0000256" key="7">
    <source>
        <dbReference type="ARBA" id="ARBA00022960"/>
    </source>
</evidence>
<dbReference type="GO" id="GO:0030288">
    <property type="term" value="C:outer membrane-bounded periplasmic space"/>
    <property type="evidence" value="ECO:0007669"/>
    <property type="project" value="TreeGrafter"/>
</dbReference>
<evidence type="ECO:0000256" key="4">
    <source>
        <dbReference type="ARBA" id="ARBA00022676"/>
    </source>
</evidence>
<evidence type="ECO:0000313" key="19">
    <source>
        <dbReference type="Proteomes" id="UP000241848"/>
    </source>
</evidence>
<dbReference type="GO" id="GO:0005886">
    <property type="term" value="C:plasma membrane"/>
    <property type="evidence" value="ECO:0007669"/>
    <property type="project" value="UniProtKB-SubCell"/>
</dbReference>
<proteinExistence type="predicted"/>
<dbReference type="EMBL" id="PXYV01000082">
    <property type="protein sequence ID" value="PSR20147.1"/>
    <property type="molecule type" value="Genomic_DNA"/>
</dbReference>
<comment type="subcellular location">
    <subcellularLocation>
        <location evidence="1">Cell membrane</location>
        <topology evidence="1">Single-pass type II membrane protein</topology>
    </subcellularLocation>
</comment>
<dbReference type="Pfam" id="PF00912">
    <property type="entry name" value="Transgly"/>
    <property type="match status" value="1"/>
</dbReference>
<keyword evidence="9" id="KW-0573">Peptidoglycan synthesis</keyword>
<feature type="transmembrane region" description="Helical" evidence="16">
    <location>
        <begin position="17"/>
        <end position="39"/>
    </location>
</feature>
<dbReference type="SUPFAM" id="SSF53955">
    <property type="entry name" value="Lysozyme-like"/>
    <property type="match status" value="1"/>
</dbReference>
<dbReference type="AlphaFoldDB" id="A0A2T2WD35"/>
<dbReference type="UniPathway" id="UPA00219"/>